<dbReference type="AlphaFoldDB" id="A0AAN9QC84"/>
<comment type="caution">
    <text evidence="1">The sequence shown here is derived from an EMBL/GenBank/DDBJ whole genome shotgun (WGS) entry which is preliminary data.</text>
</comment>
<protein>
    <submittedName>
        <fullName evidence="1">Uncharacterized protein</fullName>
    </submittedName>
</protein>
<name>A0AAN9QC84_CANGL</name>
<gene>
    <name evidence="1" type="ORF">VNO77_23895</name>
</gene>
<accession>A0AAN9QC84</accession>
<evidence type="ECO:0000313" key="2">
    <source>
        <dbReference type="Proteomes" id="UP001367508"/>
    </source>
</evidence>
<organism evidence="1 2">
    <name type="scientific">Canavalia gladiata</name>
    <name type="common">Sword bean</name>
    <name type="synonym">Dolichos gladiatus</name>
    <dbReference type="NCBI Taxonomy" id="3824"/>
    <lineage>
        <taxon>Eukaryota</taxon>
        <taxon>Viridiplantae</taxon>
        <taxon>Streptophyta</taxon>
        <taxon>Embryophyta</taxon>
        <taxon>Tracheophyta</taxon>
        <taxon>Spermatophyta</taxon>
        <taxon>Magnoliopsida</taxon>
        <taxon>eudicotyledons</taxon>
        <taxon>Gunneridae</taxon>
        <taxon>Pentapetalae</taxon>
        <taxon>rosids</taxon>
        <taxon>fabids</taxon>
        <taxon>Fabales</taxon>
        <taxon>Fabaceae</taxon>
        <taxon>Papilionoideae</taxon>
        <taxon>50 kb inversion clade</taxon>
        <taxon>NPAAA clade</taxon>
        <taxon>indigoferoid/millettioid clade</taxon>
        <taxon>Phaseoleae</taxon>
        <taxon>Canavalia</taxon>
    </lineage>
</organism>
<sequence length="73" mass="8268">MHSKSTAVQKLELAGVGPARTTVHRQVTQILHFAPSRLASASARAFDFMFLHNFIPMPTESILFFQPTWIRLD</sequence>
<dbReference type="EMBL" id="JAYMYQ010000005">
    <property type="protein sequence ID" value="KAK7329719.1"/>
    <property type="molecule type" value="Genomic_DNA"/>
</dbReference>
<dbReference type="Proteomes" id="UP001367508">
    <property type="component" value="Unassembled WGS sequence"/>
</dbReference>
<keyword evidence="2" id="KW-1185">Reference proteome</keyword>
<evidence type="ECO:0000313" key="1">
    <source>
        <dbReference type="EMBL" id="KAK7329719.1"/>
    </source>
</evidence>
<reference evidence="1 2" key="1">
    <citation type="submission" date="2024-01" db="EMBL/GenBank/DDBJ databases">
        <title>The genomes of 5 underutilized Papilionoideae crops provide insights into root nodulation and disease resistanc.</title>
        <authorList>
            <person name="Jiang F."/>
        </authorList>
    </citation>
    <scope>NUCLEOTIDE SEQUENCE [LARGE SCALE GENOMIC DNA]</scope>
    <source>
        <strain evidence="1">LVBAO_FW01</strain>
        <tissue evidence="1">Leaves</tissue>
    </source>
</reference>
<proteinExistence type="predicted"/>